<dbReference type="Gene3D" id="3.90.550.10">
    <property type="entry name" value="Spore Coat Polysaccharide Biosynthesis Protein SpsA, Chain A"/>
    <property type="match status" value="2"/>
</dbReference>
<sequence>MSTECECSQSGWCQRHNCHKPKHFFHLCQTRSDYFKMWEKGIGPGQLSPSEKKSRRYRRRLKDFSVAVVIISHNYGAFLREAIDSVLAQTYKPREILVVDDRSTDDTKEIAQSYQRQGVKYLSVDVGNVHAARGAGFEATNSEITCFLDADDRLSEDYLEKGLEQFDHYQVAVVYSDTQFFGKRQGCSNYPETYSADQLQFDNFIHAGSLALSEAIELSRVFEKQIDPLLTQGDWFLWREVLGRTWTARKQKALYHYRIHKTNWTQQMQTAEQRSYFEYAGLAHQKIMLFIPLSGRVEHWPLTAGVLERQTWPHDQISLVLMDTSQCEEFSQTVRDWIEDCDYRDVRYLKFDAGLSGLADENRRLPDIRDQVRFAMARIYNRMLRMVDSEFVWILEDDIVPPDDVCQQLLSCFDPKTVSVAAPYPSRFHKGFVVWNQAGASYEKLGYQEEVVGGNGFGCTILRASTIRDNVFTALHNMPDFDIAFYARLKTTGFQAKVNWSCFSQHSGALESEIMKPKQSSKTDCECAEPGWCERHQCKKHPHFHKLCQTRTDYFELWEKGAGPGQNLQAVSENSVESSEPGMMRKAFNFTKAVARHVTNGSKHVDEATYNTRLSTCQACEMCDTSRMVCKHKSCGCTLRVKALWDSERCPLNKWTVNPENAVEKQTSNVLIEEKI</sequence>
<organism evidence="2 3">
    <name type="scientific">Gimesia aquarii</name>
    <dbReference type="NCBI Taxonomy" id="2527964"/>
    <lineage>
        <taxon>Bacteria</taxon>
        <taxon>Pseudomonadati</taxon>
        <taxon>Planctomycetota</taxon>
        <taxon>Planctomycetia</taxon>
        <taxon>Planctomycetales</taxon>
        <taxon>Planctomycetaceae</taxon>
        <taxon>Gimesia</taxon>
    </lineage>
</organism>
<dbReference type="InterPro" id="IPR029044">
    <property type="entry name" value="Nucleotide-diphossugar_trans"/>
</dbReference>
<dbReference type="PANTHER" id="PTHR43685:SF2">
    <property type="entry name" value="GLYCOSYLTRANSFERASE 2-LIKE DOMAIN-CONTAINING PROTEIN"/>
    <property type="match status" value="1"/>
</dbReference>
<keyword evidence="2" id="KW-0328">Glycosyltransferase</keyword>
<gene>
    <name evidence="2" type="primary">epsJ_2</name>
    <name evidence="2" type="ORF">V202x_41670</name>
</gene>
<dbReference type="GO" id="GO:0016757">
    <property type="term" value="F:glycosyltransferase activity"/>
    <property type="evidence" value="ECO:0007669"/>
    <property type="project" value="UniProtKB-KW"/>
</dbReference>
<keyword evidence="3" id="KW-1185">Reference proteome</keyword>
<evidence type="ECO:0000313" key="3">
    <source>
        <dbReference type="Proteomes" id="UP000318384"/>
    </source>
</evidence>
<accession>A0A517WZS3</accession>
<dbReference type="SUPFAM" id="SSF53448">
    <property type="entry name" value="Nucleotide-diphospho-sugar transferases"/>
    <property type="match status" value="2"/>
</dbReference>
<dbReference type="EC" id="2.4.-.-" evidence="2"/>
<dbReference type="OrthoDB" id="273752at2"/>
<dbReference type="InterPro" id="IPR050834">
    <property type="entry name" value="Glycosyltransf_2"/>
</dbReference>
<keyword evidence="2" id="KW-0808">Transferase</keyword>
<feature type="domain" description="Glycosyltransferase 2-like" evidence="1">
    <location>
        <begin position="68"/>
        <end position="178"/>
    </location>
</feature>
<dbReference type="PANTHER" id="PTHR43685">
    <property type="entry name" value="GLYCOSYLTRANSFERASE"/>
    <property type="match status" value="1"/>
</dbReference>
<dbReference type="InterPro" id="IPR001173">
    <property type="entry name" value="Glyco_trans_2-like"/>
</dbReference>
<name>A0A517WZS3_9PLAN</name>
<dbReference type="Pfam" id="PF00535">
    <property type="entry name" value="Glycos_transf_2"/>
    <property type="match status" value="1"/>
</dbReference>
<dbReference type="Proteomes" id="UP000318384">
    <property type="component" value="Chromosome"/>
</dbReference>
<reference evidence="2 3" key="1">
    <citation type="submission" date="2019-03" db="EMBL/GenBank/DDBJ databases">
        <title>Deep-cultivation of Planctomycetes and their phenomic and genomic characterization uncovers novel biology.</title>
        <authorList>
            <person name="Wiegand S."/>
            <person name="Jogler M."/>
            <person name="Boedeker C."/>
            <person name="Pinto D."/>
            <person name="Vollmers J."/>
            <person name="Rivas-Marin E."/>
            <person name="Kohn T."/>
            <person name="Peeters S.H."/>
            <person name="Heuer A."/>
            <person name="Rast P."/>
            <person name="Oberbeckmann S."/>
            <person name="Bunk B."/>
            <person name="Jeske O."/>
            <person name="Meyerdierks A."/>
            <person name="Storesund J.E."/>
            <person name="Kallscheuer N."/>
            <person name="Luecker S."/>
            <person name="Lage O.M."/>
            <person name="Pohl T."/>
            <person name="Merkel B.J."/>
            <person name="Hornburger P."/>
            <person name="Mueller R.-W."/>
            <person name="Bruemmer F."/>
            <person name="Labrenz M."/>
            <person name="Spormann A.M."/>
            <person name="Op den Camp H."/>
            <person name="Overmann J."/>
            <person name="Amann R."/>
            <person name="Jetten M.S.M."/>
            <person name="Mascher T."/>
            <person name="Medema M.H."/>
            <person name="Devos D.P."/>
            <person name="Kaster A.-K."/>
            <person name="Ovreas L."/>
            <person name="Rohde M."/>
            <person name="Galperin M.Y."/>
            <person name="Jogler C."/>
        </authorList>
    </citation>
    <scope>NUCLEOTIDE SEQUENCE [LARGE SCALE GENOMIC DNA]</scope>
    <source>
        <strain evidence="2 3">V202</strain>
    </source>
</reference>
<evidence type="ECO:0000313" key="2">
    <source>
        <dbReference type="EMBL" id="QDU10755.1"/>
    </source>
</evidence>
<evidence type="ECO:0000259" key="1">
    <source>
        <dbReference type="Pfam" id="PF00535"/>
    </source>
</evidence>
<dbReference type="EMBL" id="CP037422">
    <property type="protein sequence ID" value="QDU10755.1"/>
    <property type="molecule type" value="Genomic_DNA"/>
</dbReference>
<protein>
    <submittedName>
        <fullName evidence="2">Putative glycosyltransferase EpsJ</fullName>
        <ecNumber evidence="2">2.4.-.-</ecNumber>
    </submittedName>
</protein>
<dbReference type="RefSeq" id="WP_145178648.1">
    <property type="nucleotide sequence ID" value="NZ_CP037422.1"/>
</dbReference>
<dbReference type="AlphaFoldDB" id="A0A517WZS3"/>
<dbReference type="CDD" id="cd00761">
    <property type="entry name" value="Glyco_tranf_GTA_type"/>
    <property type="match status" value="1"/>
</dbReference>
<proteinExistence type="predicted"/>